<protein>
    <submittedName>
        <fullName evidence="1">Uncharacterized protein</fullName>
    </submittedName>
</protein>
<proteinExistence type="predicted"/>
<reference evidence="1 2" key="1">
    <citation type="submission" date="2019-10" db="EMBL/GenBank/DDBJ databases">
        <title>Taxonomy of Antarctic Massilia spp.: description of Massilia rubra sp. nov., Massilia aquatica sp. nov., Massilia mucilaginosa sp. nov., Massilia frigida sp. nov. isolated from streams, lakes and regoliths.</title>
        <authorList>
            <person name="Holochova P."/>
            <person name="Sedlacek I."/>
            <person name="Kralova S."/>
            <person name="Maslanova I."/>
            <person name="Busse H.-J."/>
            <person name="Stankova E."/>
            <person name="Vrbovska V."/>
            <person name="Kovarovic V."/>
            <person name="Bartak M."/>
            <person name="Svec P."/>
            <person name="Pantucek R."/>
        </authorList>
    </citation>
    <scope>NUCLEOTIDE SEQUENCE [LARGE SCALE GENOMIC DNA]</scope>
    <source>
        <strain evidence="1 2">CCM 8694</strain>
    </source>
</reference>
<sequence length="590" mass="62808">MTLAPQLAPWRAWLALLAPGLVEPLGQMLLHLQPLVGAMRGPGAGGESTPVGAGSIARRGPCNRLLISERAVADAAPDELPRRAGELLLSAPEPGVPHGARLCVALFDTGPAQLGEPRLVRMALFILPAQRAQQAGADCRWGVLQDPCALRGGPGSLRAWLDARTVTCIGPAHINEWNAALAALGDAVEVWQIGARALPDSPALQVTITHQQRSRTLTLALPAAHAGADLLRKPFARAAAPHGRRRGADGMSLTEAPRFGLQGDWIVAFMQQDGATLHHLPGDPSRARHKPRRLYDKPDQVRLGAILIDRALAEVESRDGTLLFARFPGKLFGPLRTAPLPPPAQFALPEPGHGLLPTFFLSDQAPGWAGTRVFMLDRAGQLGCWKVTGQDPDASVRFDQVADNVVAAAQRPDMLVYARSVGHFTTIHVIDEADKFPTAVADFPCAARRVLFGMAQQGTQRRAHRGWMLAIETSERHWLLVADCAMPGATPIALDVTDGAMVVGVTRSGPRKDAAPALLVLCADRCTVELRSAGATVAVLHSEASIAQLAFDNASSPLCWVTDQQELFARALHGDDIVPHVPVAGVTDAG</sequence>
<keyword evidence="2" id="KW-1185">Reference proteome</keyword>
<evidence type="ECO:0000313" key="1">
    <source>
        <dbReference type="EMBL" id="NHZ65591.1"/>
    </source>
</evidence>
<dbReference type="Proteomes" id="UP000610594">
    <property type="component" value="Unassembled WGS sequence"/>
</dbReference>
<organism evidence="1 2">
    <name type="scientific">Massilia genomosp. 1</name>
    <dbReference type="NCBI Taxonomy" id="2609280"/>
    <lineage>
        <taxon>Bacteria</taxon>
        <taxon>Pseudomonadati</taxon>
        <taxon>Pseudomonadota</taxon>
        <taxon>Betaproteobacteria</taxon>
        <taxon>Burkholderiales</taxon>
        <taxon>Oxalobacteraceae</taxon>
        <taxon>Telluria group</taxon>
        <taxon>Massilia</taxon>
    </lineage>
</organism>
<gene>
    <name evidence="1" type="ORF">F1735_25380</name>
</gene>
<comment type="caution">
    <text evidence="1">The sequence shown here is derived from an EMBL/GenBank/DDBJ whole genome shotgun (WGS) entry which is preliminary data.</text>
</comment>
<dbReference type="RefSeq" id="WP_167239534.1">
    <property type="nucleotide sequence ID" value="NZ_WHJF01000089.1"/>
</dbReference>
<accession>A0ABX0MT32</accession>
<evidence type="ECO:0000313" key="2">
    <source>
        <dbReference type="Proteomes" id="UP000610594"/>
    </source>
</evidence>
<dbReference type="EMBL" id="WHJF01000089">
    <property type="protein sequence ID" value="NHZ65591.1"/>
    <property type="molecule type" value="Genomic_DNA"/>
</dbReference>
<name>A0ABX0MT32_9BURK</name>